<dbReference type="AlphaFoldDB" id="A0A6B3LPV3"/>
<name>A0A6B3LPV3_VIBCL</name>
<dbReference type="CDD" id="cd00565">
    <property type="entry name" value="Ubl_ThiS"/>
    <property type="match status" value="1"/>
</dbReference>
<sequence>MSSLQCIVTCTTEGAATVLMTIYLNQQAIQTDISSSLFHLHAQLSLPNQGCVFSLNGQVVPRSEWQHTKLNSGDEISLFQAIAGG</sequence>
<dbReference type="SUPFAM" id="SSF54285">
    <property type="entry name" value="MoaD/ThiS"/>
    <property type="match status" value="1"/>
</dbReference>
<proteinExistence type="predicted"/>
<reference evidence="1" key="1">
    <citation type="submission" date="2020-02" db="EMBL/GenBank/DDBJ databases">
        <title>Genome Announcements.</title>
        <authorList>
            <person name="Abdulabbas H.T."/>
            <person name="Bunyan I.A."/>
            <person name="Abdul-Lateef L.A."/>
        </authorList>
    </citation>
    <scope>NUCLEOTIDE SEQUENCE</scope>
    <source>
        <strain evidence="1">NAG1</strain>
    </source>
</reference>
<dbReference type="InterPro" id="IPR016155">
    <property type="entry name" value="Mopterin_synth/thiamin_S_b"/>
</dbReference>
<dbReference type="NCBIfam" id="TIGR01683">
    <property type="entry name" value="thiS"/>
    <property type="match status" value="1"/>
</dbReference>
<dbReference type="Pfam" id="PF02597">
    <property type="entry name" value="ThiS"/>
    <property type="match status" value="1"/>
</dbReference>
<dbReference type="EMBL" id="JAAGVX010000014">
    <property type="protein sequence ID" value="NEM95627.1"/>
    <property type="molecule type" value="Genomic_DNA"/>
</dbReference>
<gene>
    <name evidence="1" type="primary">thiS</name>
    <name evidence="1" type="ORF">G3T61_15650</name>
</gene>
<dbReference type="PANTHER" id="PTHR34472:SF1">
    <property type="entry name" value="SULFUR CARRIER PROTEIN THIS"/>
    <property type="match status" value="1"/>
</dbReference>
<protein>
    <submittedName>
        <fullName evidence="1">Sulfur carrier protein ThiS</fullName>
    </submittedName>
</protein>
<comment type="caution">
    <text evidence="1">The sequence shown here is derived from an EMBL/GenBank/DDBJ whole genome shotgun (WGS) entry which is preliminary data.</text>
</comment>
<organism evidence="1">
    <name type="scientific">Vibrio cholerae</name>
    <dbReference type="NCBI Taxonomy" id="666"/>
    <lineage>
        <taxon>Bacteria</taxon>
        <taxon>Pseudomonadati</taxon>
        <taxon>Pseudomonadota</taxon>
        <taxon>Gammaproteobacteria</taxon>
        <taxon>Vibrionales</taxon>
        <taxon>Vibrionaceae</taxon>
        <taxon>Vibrio</taxon>
    </lineage>
</organism>
<dbReference type="InterPro" id="IPR012675">
    <property type="entry name" value="Beta-grasp_dom_sf"/>
</dbReference>
<dbReference type="InterPro" id="IPR003749">
    <property type="entry name" value="ThiS/MoaD-like"/>
</dbReference>
<accession>A0A6B3LPV3</accession>
<dbReference type="Gene3D" id="3.10.20.30">
    <property type="match status" value="1"/>
</dbReference>
<dbReference type="InterPro" id="IPR010035">
    <property type="entry name" value="Thi_S"/>
</dbReference>
<dbReference type="PANTHER" id="PTHR34472">
    <property type="entry name" value="SULFUR CARRIER PROTEIN THIS"/>
    <property type="match status" value="1"/>
</dbReference>
<evidence type="ECO:0000313" key="1">
    <source>
        <dbReference type="EMBL" id="NEM95627.1"/>
    </source>
</evidence>